<accession>A0A418YS75</accession>
<dbReference type="OrthoDB" id="7468994at2"/>
<evidence type="ECO:0000259" key="4">
    <source>
        <dbReference type="SMART" id="SM00895"/>
    </source>
</evidence>
<dbReference type="EMBL" id="QVRA01000009">
    <property type="protein sequence ID" value="RJG54586.1"/>
    <property type="molecule type" value="Genomic_DNA"/>
</dbReference>
<comment type="caution">
    <text evidence="5">The sequence shown here is derived from an EMBL/GenBank/DDBJ whole genome shotgun (WGS) entry which is preliminary data.</text>
</comment>
<dbReference type="InterPro" id="IPR011711">
    <property type="entry name" value="GntR_C"/>
</dbReference>
<protein>
    <submittedName>
        <fullName evidence="5">FadR family transcriptional regulator</fullName>
    </submittedName>
</protein>
<evidence type="ECO:0000313" key="6">
    <source>
        <dbReference type="Proteomes" id="UP000283469"/>
    </source>
</evidence>
<dbReference type="RefSeq" id="WP_119746632.1">
    <property type="nucleotide sequence ID" value="NZ_QVRA01000009.1"/>
</dbReference>
<dbReference type="SMART" id="SM00895">
    <property type="entry name" value="FCD"/>
    <property type="match status" value="1"/>
</dbReference>
<evidence type="ECO:0000256" key="1">
    <source>
        <dbReference type="ARBA" id="ARBA00023015"/>
    </source>
</evidence>
<keyword evidence="1" id="KW-0805">Transcription regulation</keyword>
<sequence length="239" mass="26331">MSVATADDDAPLHRRHLAAKATEQLRDIILAQPPQTQIGALPDIAKLLGVGIATVQQVARVLEHEGLLEVRRGPGGGYFGTRPDVAALERSVAAYLRVRGSDAYEALEMMTLLDCELMPAAATCDDAALHRALATLAKRVDQCADGSARLLFEDDLHDILFRMVDRPLIELLARVSMRYYRSAPIAPIFDGADGFAAWRQWRSGIIDAIVRRDPELARFEAERHRRSLLQRLCQAIAAG</sequence>
<dbReference type="Proteomes" id="UP000283469">
    <property type="component" value="Unassembled WGS sequence"/>
</dbReference>
<keyword evidence="6" id="KW-1185">Reference proteome</keyword>
<dbReference type="InterPro" id="IPR036388">
    <property type="entry name" value="WH-like_DNA-bd_sf"/>
</dbReference>
<dbReference type="SUPFAM" id="SSF48008">
    <property type="entry name" value="GntR ligand-binding domain-like"/>
    <property type="match status" value="1"/>
</dbReference>
<dbReference type="InterPro" id="IPR036390">
    <property type="entry name" value="WH_DNA-bd_sf"/>
</dbReference>
<dbReference type="Gene3D" id="1.20.120.530">
    <property type="entry name" value="GntR ligand-binding domain-like"/>
    <property type="match status" value="1"/>
</dbReference>
<keyword evidence="3" id="KW-0804">Transcription</keyword>
<keyword evidence="2" id="KW-0238">DNA-binding</keyword>
<evidence type="ECO:0000256" key="2">
    <source>
        <dbReference type="ARBA" id="ARBA00023125"/>
    </source>
</evidence>
<dbReference type="SUPFAM" id="SSF46785">
    <property type="entry name" value="Winged helix' DNA-binding domain"/>
    <property type="match status" value="1"/>
</dbReference>
<proteinExistence type="predicted"/>
<gene>
    <name evidence="5" type="ORF">D0Z70_11845</name>
</gene>
<feature type="domain" description="GntR C-terminal" evidence="4">
    <location>
        <begin position="105"/>
        <end position="227"/>
    </location>
</feature>
<dbReference type="Pfam" id="PF07729">
    <property type="entry name" value="FCD"/>
    <property type="match status" value="1"/>
</dbReference>
<dbReference type="GO" id="GO:0003677">
    <property type="term" value="F:DNA binding"/>
    <property type="evidence" value="ECO:0007669"/>
    <property type="project" value="UniProtKB-KW"/>
</dbReference>
<dbReference type="InterPro" id="IPR008920">
    <property type="entry name" value="TF_FadR/GntR_C"/>
</dbReference>
<organism evidence="5 6">
    <name type="scientific">Sphingobium terrigena</name>
    <dbReference type="NCBI Taxonomy" id="2304063"/>
    <lineage>
        <taxon>Bacteria</taxon>
        <taxon>Pseudomonadati</taxon>
        <taxon>Pseudomonadota</taxon>
        <taxon>Alphaproteobacteria</taxon>
        <taxon>Sphingomonadales</taxon>
        <taxon>Sphingomonadaceae</taxon>
        <taxon>Sphingobium</taxon>
    </lineage>
</organism>
<evidence type="ECO:0000313" key="5">
    <source>
        <dbReference type="EMBL" id="RJG54586.1"/>
    </source>
</evidence>
<dbReference type="Gene3D" id="1.10.10.10">
    <property type="entry name" value="Winged helix-like DNA-binding domain superfamily/Winged helix DNA-binding domain"/>
    <property type="match status" value="1"/>
</dbReference>
<name>A0A418YS75_9SPHN</name>
<evidence type="ECO:0000256" key="3">
    <source>
        <dbReference type="ARBA" id="ARBA00023163"/>
    </source>
</evidence>
<dbReference type="AlphaFoldDB" id="A0A418YS75"/>
<reference evidence="5 6" key="1">
    <citation type="submission" date="2018-08" db="EMBL/GenBank/DDBJ databases">
        <title>Sphingobium sp. EO9.</title>
        <authorList>
            <person name="Park Y."/>
            <person name="Kim K.H."/>
            <person name="Jeon C.O."/>
        </authorList>
    </citation>
    <scope>NUCLEOTIDE SEQUENCE [LARGE SCALE GENOMIC DNA]</scope>
    <source>
        <strain evidence="5 6">EO9</strain>
    </source>
</reference>